<dbReference type="InterPro" id="IPR014895">
    <property type="entry name" value="Alginate_lyase_2"/>
</dbReference>
<dbReference type="PANTHER" id="PTHR33681:SF20">
    <property type="entry name" value="ALGINATE LYASE 2 DOMAIN-CONTAINING PROTEIN"/>
    <property type="match status" value="1"/>
</dbReference>
<evidence type="ECO:0000313" key="2">
    <source>
        <dbReference type="EMBL" id="KAK7850180.1"/>
    </source>
</evidence>
<dbReference type="InterPro" id="IPR013320">
    <property type="entry name" value="ConA-like_dom_sf"/>
</dbReference>
<dbReference type="PANTHER" id="PTHR33681">
    <property type="entry name" value="BINDING PROTEIN, PUTATIVE, EXPRESSED-RELATED"/>
    <property type="match status" value="1"/>
</dbReference>
<evidence type="ECO:0000313" key="3">
    <source>
        <dbReference type="Proteomes" id="UP000237347"/>
    </source>
</evidence>
<reference evidence="2 3" key="1">
    <citation type="journal article" date="2018" name="Sci. Data">
        <title>The draft genome sequence of cork oak.</title>
        <authorList>
            <person name="Ramos A.M."/>
            <person name="Usie A."/>
            <person name="Barbosa P."/>
            <person name="Barros P.M."/>
            <person name="Capote T."/>
            <person name="Chaves I."/>
            <person name="Simoes F."/>
            <person name="Abreu I."/>
            <person name="Carrasquinho I."/>
            <person name="Faro C."/>
            <person name="Guimaraes J.B."/>
            <person name="Mendonca D."/>
            <person name="Nobrega F."/>
            <person name="Rodrigues L."/>
            <person name="Saibo N.J.M."/>
            <person name="Varela M.C."/>
            <person name="Egas C."/>
            <person name="Matos J."/>
            <person name="Miguel C.M."/>
            <person name="Oliveira M.M."/>
            <person name="Ricardo C.P."/>
            <person name="Goncalves S."/>
        </authorList>
    </citation>
    <scope>NUCLEOTIDE SEQUENCE [LARGE SCALE GENOMIC DNA]</scope>
    <source>
        <strain evidence="3">cv. HL8</strain>
    </source>
</reference>
<keyword evidence="3" id="KW-1185">Reference proteome</keyword>
<comment type="caution">
    <text evidence="2">The sequence shown here is derived from an EMBL/GenBank/DDBJ whole genome shotgun (WGS) entry which is preliminary data.</text>
</comment>
<sequence>MASFFQSLVLLAFSYLIIPQLIITINALAVKPVDTTLGFVSLPLNLSYYHIQRPYDVPLNQRYSFIHGVHKCWVSQQTNLTFLPVKLNLGYASGIWQFEGHGYVPNGTSGVNIMQVFGATPPRATTLMLSVQWVSGVLQHGSSPSAKHLQRWFKLNVIHDVDAAKLKVYIDGYLKLEAKGRAGTSHAFKCGVYAQFNDSYYMESRWKHLKVLRKCD</sequence>
<dbReference type="EMBL" id="PKMF04000104">
    <property type="protein sequence ID" value="KAK7850180.1"/>
    <property type="molecule type" value="Genomic_DNA"/>
</dbReference>
<proteinExistence type="predicted"/>
<dbReference type="Proteomes" id="UP000237347">
    <property type="component" value="Unassembled WGS sequence"/>
</dbReference>
<name>A0AAW0LG65_QUESU</name>
<organism evidence="2 3">
    <name type="scientific">Quercus suber</name>
    <name type="common">Cork oak</name>
    <dbReference type="NCBI Taxonomy" id="58331"/>
    <lineage>
        <taxon>Eukaryota</taxon>
        <taxon>Viridiplantae</taxon>
        <taxon>Streptophyta</taxon>
        <taxon>Embryophyta</taxon>
        <taxon>Tracheophyta</taxon>
        <taxon>Spermatophyta</taxon>
        <taxon>Magnoliopsida</taxon>
        <taxon>eudicotyledons</taxon>
        <taxon>Gunneridae</taxon>
        <taxon>Pentapetalae</taxon>
        <taxon>rosids</taxon>
        <taxon>fabids</taxon>
        <taxon>Fagales</taxon>
        <taxon>Fagaceae</taxon>
        <taxon>Quercus</taxon>
    </lineage>
</organism>
<dbReference type="Pfam" id="PF08787">
    <property type="entry name" value="Alginate_lyase2"/>
    <property type="match status" value="1"/>
</dbReference>
<dbReference type="AlphaFoldDB" id="A0AAW0LG65"/>
<accession>A0AAW0LG65</accession>
<protein>
    <submittedName>
        <fullName evidence="2">Citrate-binding protein</fullName>
    </submittedName>
</protein>
<dbReference type="SUPFAM" id="SSF49899">
    <property type="entry name" value="Concanavalin A-like lectins/glucanases"/>
    <property type="match status" value="1"/>
</dbReference>
<gene>
    <name evidence="2" type="primary">CBP_2</name>
    <name evidence="2" type="ORF">CFP56_001516</name>
</gene>
<evidence type="ECO:0000259" key="1">
    <source>
        <dbReference type="Pfam" id="PF08787"/>
    </source>
</evidence>
<feature type="domain" description="Alginate lyase 2" evidence="1">
    <location>
        <begin position="93"/>
        <end position="211"/>
    </location>
</feature>